<comment type="caution">
    <text evidence="2">The sequence shown here is derived from an EMBL/GenBank/DDBJ whole genome shotgun (WGS) entry which is preliminary data.</text>
</comment>
<dbReference type="EMBL" id="SDMP01000016">
    <property type="protein sequence ID" value="RYR02817.1"/>
    <property type="molecule type" value="Genomic_DNA"/>
</dbReference>
<reference evidence="2 3" key="1">
    <citation type="submission" date="2019-01" db="EMBL/GenBank/DDBJ databases">
        <title>Sequencing of cultivated peanut Arachis hypogaea provides insights into genome evolution and oil improvement.</title>
        <authorList>
            <person name="Chen X."/>
        </authorList>
    </citation>
    <scope>NUCLEOTIDE SEQUENCE [LARGE SCALE GENOMIC DNA]</scope>
    <source>
        <strain evidence="3">cv. Fuhuasheng</strain>
        <tissue evidence="2">Leaves</tissue>
    </source>
</reference>
<organism evidence="2 3">
    <name type="scientific">Arachis hypogaea</name>
    <name type="common">Peanut</name>
    <dbReference type="NCBI Taxonomy" id="3818"/>
    <lineage>
        <taxon>Eukaryota</taxon>
        <taxon>Viridiplantae</taxon>
        <taxon>Streptophyta</taxon>
        <taxon>Embryophyta</taxon>
        <taxon>Tracheophyta</taxon>
        <taxon>Spermatophyta</taxon>
        <taxon>Magnoliopsida</taxon>
        <taxon>eudicotyledons</taxon>
        <taxon>Gunneridae</taxon>
        <taxon>Pentapetalae</taxon>
        <taxon>rosids</taxon>
        <taxon>fabids</taxon>
        <taxon>Fabales</taxon>
        <taxon>Fabaceae</taxon>
        <taxon>Papilionoideae</taxon>
        <taxon>50 kb inversion clade</taxon>
        <taxon>dalbergioids sensu lato</taxon>
        <taxon>Dalbergieae</taxon>
        <taxon>Pterocarpus clade</taxon>
        <taxon>Arachis</taxon>
    </lineage>
</organism>
<evidence type="ECO:0000313" key="3">
    <source>
        <dbReference type="Proteomes" id="UP000289738"/>
    </source>
</evidence>
<keyword evidence="3" id="KW-1185">Reference proteome</keyword>
<dbReference type="PANTHER" id="PTHR47718">
    <property type="entry name" value="OS01G0519700 PROTEIN"/>
    <property type="match status" value="1"/>
</dbReference>
<name>A0A444YLP6_ARAHY</name>
<dbReference type="Proteomes" id="UP000289738">
    <property type="component" value="Chromosome B06"/>
</dbReference>
<dbReference type="InterPro" id="IPR004330">
    <property type="entry name" value="FAR1_DNA_bnd_dom"/>
</dbReference>
<proteinExistence type="predicted"/>
<sequence>MQVYHVLGLVSTAKVWISEYSVMLFRKDYVLRLRVFVVEFIELKNSLKILMAETGYDMLDKEVGDYGDVLQLSKEEIMSKAFRSDEAAYEFYRRFGKCFGFGIRKGDSGKDESGRVIHRKSFCNRAGLRQRHHYDRLDRQRGHRPKTHTNYEAKLPVYFDVVSGIWRAHGVPTFKILEYMAGQASGYSLMGFTKKDAYNYINKAKHAKLIDGDSNAAVVYFEGIRCRWLDMEIDEFEAEWDDAIEEYGLQNSFWAKETFQKRMMWANAYLQDKFCAGFQTTSRCEGINASLYGMPVMTTCLDPLEKYTANVYTREIFVDAKKEIVSVSAVNFVAKIRCSTTMVYTLEEYDDPSTEMMVLYDRHEHLTQIPERLVLKRWRKDVKLLDKYAEIMKVGSERGFLLRHGALHAAAQWILYVRFDKGKKGDPKPNKLAMYVYLEELGLKMKPAAIVCSETMECDRNVKSNTDKLLTQLMTQIIDISARLGSRLPA</sequence>
<gene>
    <name evidence="2" type="ORF">Ahy_B06g081650</name>
</gene>
<dbReference type="PANTHER" id="PTHR47718:SF13">
    <property type="entry name" value="OS09G0290500 PROTEIN"/>
    <property type="match status" value="1"/>
</dbReference>
<dbReference type="Pfam" id="PF03101">
    <property type="entry name" value="FAR1"/>
    <property type="match status" value="1"/>
</dbReference>
<evidence type="ECO:0000313" key="2">
    <source>
        <dbReference type="EMBL" id="RYR02817.1"/>
    </source>
</evidence>
<dbReference type="AlphaFoldDB" id="A0A444YLP6"/>
<feature type="domain" description="FAR1" evidence="1">
    <location>
        <begin position="90"/>
        <end position="167"/>
    </location>
</feature>
<accession>A0A444YLP6</accession>
<evidence type="ECO:0000259" key="1">
    <source>
        <dbReference type="Pfam" id="PF03101"/>
    </source>
</evidence>
<protein>
    <recommendedName>
        <fullName evidence="1">FAR1 domain-containing protein</fullName>
    </recommendedName>
</protein>